<sequence>MRIMLAAAALAAGVAPACAFAEDAKPDQHAYVDKAPAANVHTEAPSDLKVGFGVSAATDYVWRGVSQSDQKPAVFATVSLGYKGLYAGAGTENVRFAGISQEYDLWGGYVANVGPAKLDIGFVRYGYVDAPVKIDTLEAKAALSTSVGKLGLKAAGYYTGNYFGSHHHAVYAELGASYPLTDKLTASAAVGHQDVRDAFNYTTWNAGVSYAVMKGATLAVRYHDTDATFIGRKAKARLVGSFSLAF</sequence>
<dbReference type="Pfam" id="PF09694">
    <property type="entry name" value="Gcw_chp"/>
    <property type="match status" value="1"/>
</dbReference>
<keyword evidence="1" id="KW-0732">Signal</keyword>
<evidence type="ECO:0000313" key="2">
    <source>
        <dbReference type="EMBL" id="NML94697.1"/>
    </source>
</evidence>
<dbReference type="SUPFAM" id="SSF56935">
    <property type="entry name" value="Porins"/>
    <property type="match status" value="1"/>
</dbReference>
<name>A0A7Y0BQI5_9SPHN</name>
<comment type="caution">
    <text evidence="2">The sequence shown here is derived from an EMBL/GenBank/DDBJ whole genome shotgun (WGS) entry which is preliminary data.</text>
</comment>
<dbReference type="InterPro" id="IPR023614">
    <property type="entry name" value="Porin_dom_sf"/>
</dbReference>
<evidence type="ECO:0000313" key="3">
    <source>
        <dbReference type="Proteomes" id="UP000583556"/>
    </source>
</evidence>
<keyword evidence="3" id="KW-1185">Reference proteome</keyword>
<feature type="signal peptide" evidence="1">
    <location>
        <begin position="1"/>
        <end position="21"/>
    </location>
</feature>
<dbReference type="AlphaFoldDB" id="A0A7Y0BQI5"/>
<dbReference type="Proteomes" id="UP000583556">
    <property type="component" value="Unassembled WGS sequence"/>
</dbReference>
<dbReference type="NCBIfam" id="TIGR02001">
    <property type="entry name" value="gcw_chp"/>
    <property type="match status" value="1"/>
</dbReference>
<reference evidence="2 3" key="1">
    <citation type="submission" date="2020-04" db="EMBL/GenBank/DDBJ databases">
        <title>Novosphingobium sp. TW-4 isolated from soil.</title>
        <authorList>
            <person name="Dahal R.H."/>
            <person name="Chaudhary D.K."/>
        </authorList>
    </citation>
    <scope>NUCLEOTIDE SEQUENCE [LARGE SCALE GENOMIC DNA]</scope>
    <source>
        <strain evidence="2 3">TW-4</strain>
    </source>
</reference>
<proteinExistence type="predicted"/>
<protein>
    <recommendedName>
        <fullName evidence="4">Outer membrane protein beta-barrel domain-containing protein</fullName>
    </recommendedName>
</protein>
<feature type="chain" id="PRO_5030939548" description="Outer membrane protein beta-barrel domain-containing protein" evidence="1">
    <location>
        <begin position="22"/>
        <end position="246"/>
    </location>
</feature>
<gene>
    <name evidence="2" type="ORF">HHL27_13565</name>
</gene>
<dbReference type="EMBL" id="JABBGM010000005">
    <property type="protein sequence ID" value="NML94697.1"/>
    <property type="molecule type" value="Genomic_DNA"/>
</dbReference>
<organism evidence="2 3">
    <name type="scientific">Novosphingobium olei</name>
    <dbReference type="NCBI Taxonomy" id="2728851"/>
    <lineage>
        <taxon>Bacteria</taxon>
        <taxon>Pseudomonadati</taxon>
        <taxon>Pseudomonadota</taxon>
        <taxon>Alphaproteobacteria</taxon>
        <taxon>Sphingomonadales</taxon>
        <taxon>Sphingomonadaceae</taxon>
        <taxon>Novosphingobium</taxon>
    </lineage>
</organism>
<accession>A0A7Y0BQI5</accession>
<evidence type="ECO:0000256" key="1">
    <source>
        <dbReference type="SAM" id="SignalP"/>
    </source>
</evidence>
<dbReference type="InterPro" id="IPR010239">
    <property type="entry name" value="CHP02001"/>
</dbReference>
<dbReference type="Gene3D" id="2.40.160.10">
    <property type="entry name" value="Porin"/>
    <property type="match status" value="1"/>
</dbReference>
<dbReference type="RefSeq" id="WP_169493951.1">
    <property type="nucleotide sequence ID" value="NZ_JABBGM010000005.1"/>
</dbReference>
<evidence type="ECO:0008006" key="4">
    <source>
        <dbReference type="Google" id="ProtNLM"/>
    </source>
</evidence>